<dbReference type="EMBL" id="JAHLFJ010000104">
    <property type="protein sequence ID" value="MBU3857155.1"/>
    <property type="molecule type" value="Genomic_DNA"/>
</dbReference>
<reference evidence="3" key="2">
    <citation type="submission" date="2021-04" db="EMBL/GenBank/DDBJ databases">
        <authorList>
            <person name="Gilroy R."/>
        </authorList>
    </citation>
    <scope>NUCLEOTIDE SEQUENCE</scope>
    <source>
        <strain evidence="3">8470</strain>
    </source>
</reference>
<accession>A0A948TQ69</accession>
<feature type="chain" id="PRO_5037376003" evidence="1">
    <location>
        <begin position="22"/>
        <end position="386"/>
    </location>
</feature>
<feature type="signal peptide" evidence="1">
    <location>
        <begin position="1"/>
        <end position="21"/>
    </location>
</feature>
<comment type="caution">
    <text evidence="3">The sequence shown here is derived from an EMBL/GenBank/DDBJ whole genome shotgun (WGS) entry which is preliminary data.</text>
</comment>
<dbReference type="AlphaFoldDB" id="A0A948TQ69"/>
<reference evidence="3" key="1">
    <citation type="journal article" date="2021" name="PeerJ">
        <title>Extensive microbial diversity within the chicken gut microbiome revealed by metagenomics and culture.</title>
        <authorList>
            <person name="Gilroy R."/>
            <person name="Ravi A."/>
            <person name="Getino M."/>
            <person name="Pursley I."/>
            <person name="Horton D.L."/>
            <person name="Alikhan N.F."/>
            <person name="Baker D."/>
            <person name="Gharbi K."/>
            <person name="Hall N."/>
            <person name="Watson M."/>
            <person name="Adriaenssens E.M."/>
            <person name="Foster-Nyarko E."/>
            <person name="Jarju S."/>
            <person name="Secka A."/>
            <person name="Antonio M."/>
            <person name="Oren A."/>
            <person name="Chaudhuri R.R."/>
            <person name="La Ragione R."/>
            <person name="Hildebrand F."/>
            <person name="Pallen M.J."/>
        </authorList>
    </citation>
    <scope>NUCLEOTIDE SEQUENCE</scope>
    <source>
        <strain evidence="3">8470</strain>
    </source>
</reference>
<evidence type="ECO:0000313" key="3">
    <source>
        <dbReference type="EMBL" id="MBU3857155.1"/>
    </source>
</evidence>
<dbReference type="PROSITE" id="PS51257">
    <property type="entry name" value="PROKAR_LIPOPROTEIN"/>
    <property type="match status" value="1"/>
</dbReference>
<dbReference type="InterPro" id="IPR025970">
    <property type="entry name" value="SusE"/>
</dbReference>
<evidence type="ECO:0000313" key="4">
    <source>
        <dbReference type="Proteomes" id="UP000784286"/>
    </source>
</evidence>
<dbReference type="Proteomes" id="UP000784286">
    <property type="component" value="Unassembled WGS sequence"/>
</dbReference>
<name>A0A948TQ69_9BACT</name>
<evidence type="ECO:0000256" key="1">
    <source>
        <dbReference type="SAM" id="SignalP"/>
    </source>
</evidence>
<sequence length="386" mass="42145">MKMTKYMAALCLPLLALTACETDREMATFDSATATPATLSINGTAQDLYTLDASNASVNVFTIDWSKPDFGLQVPVTNVLQMDIDGKNFSKAQVLTTETDVKITSYAVIASNLNANIQTLLNAYGMETPTTPEEAVTLNFRLASFITGSASDSLFSEVLNVKVLPYEGEAIYPSLDVVGIDGNWDFATSQKIYSLESNDTYSGMVYFNSLPDGGWKLAASSWDSDKNWGGDVEAEASTATLTAGGGNITAYSHKSYYVTFNRSTLVLEMSQARDYWGVIGINNKWGESDDIDLAFGQETDASGQTQYYLSATVEVQASTDGSTHDTFKIRPDHDWDGEINADNISYEGDVAKDGSSNNFKLTEGTGQYEIKWYFNKAEQKVTVTKQ</sequence>
<gene>
    <name evidence="3" type="ORF">H9928_11555</name>
</gene>
<dbReference type="Gene3D" id="2.60.40.3620">
    <property type="match status" value="1"/>
</dbReference>
<organism evidence="3 4">
    <name type="scientific">Candidatus Phocaeicola excrementipullorum</name>
    <dbReference type="NCBI Taxonomy" id="2838731"/>
    <lineage>
        <taxon>Bacteria</taxon>
        <taxon>Pseudomonadati</taxon>
        <taxon>Bacteroidota</taxon>
        <taxon>Bacteroidia</taxon>
        <taxon>Bacteroidales</taxon>
        <taxon>Bacteroidaceae</taxon>
        <taxon>Phocaeicola</taxon>
    </lineage>
</organism>
<dbReference type="Pfam" id="PF14292">
    <property type="entry name" value="SusE"/>
    <property type="match status" value="1"/>
</dbReference>
<keyword evidence="1" id="KW-0732">Signal</keyword>
<evidence type="ECO:0000259" key="2">
    <source>
        <dbReference type="Pfam" id="PF14292"/>
    </source>
</evidence>
<feature type="domain" description="SusE outer membrane protein" evidence="2">
    <location>
        <begin position="23"/>
        <end position="122"/>
    </location>
</feature>
<protein>
    <submittedName>
        <fullName evidence="3">SusE domain-containing protein</fullName>
    </submittedName>
</protein>
<proteinExistence type="predicted"/>